<dbReference type="InterPro" id="IPR013022">
    <property type="entry name" value="Xyl_isomerase-like_TIM-brl"/>
</dbReference>
<dbReference type="Proteomes" id="UP000283880">
    <property type="component" value="Unassembled WGS sequence"/>
</dbReference>
<dbReference type="GO" id="GO:0016853">
    <property type="term" value="F:isomerase activity"/>
    <property type="evidence" value="ECO:0007669"/>
    <property type="project" value="UniProtKB-KW"/>
</dbReference>
<dbReference type="Gene3D" id="3.20.20.150">
    <property type="entry name" value="Divalent-metal-dependent TIM barrel enzymes"/>
    <property type="match status" value="1"/>
</dbReference>
<evidence type="ECO:0000313" key="2">
    <source>
        <dbReference type="EMBL" id="RGX30966.1"/>
    </source>
</evidence>
<accession>A0A413FID0</accession>
<dbReference type="EMBL" id="QSBM01000004">
    <property type="protein sequence ID" value="RGX30966.1"/>
    <property type="molecule type" value="Genomic_DNA"/>
</dbReference>
<dbReference type="AlphaFoldDB" id="A0A413FID0"/>
<name>A0A413FID0_9FIRM</name>
<dbReference type="OrthoDB" id="9779184at2"/>
<dbReference type="RefSeq" id="WP_007708423.1">
    <property type="nucleotide sequence ID" value="NZ_JAWYJI010000247.1"/>
</dbReference>
<organism evidence="2 3">
    <name type="scientific">Enterocloster asparagiformis</name>
    <dbReference type="NCBI Taxonomy" id="333367"/>
    <lineage>
        <taxon>Bacteria</taxon>
        <taxon>Bacillati</taxon>
        <taxon>Bacillota</taxon>
        <taxon>Clostridia</taxon>
        <taxon>Lachnospirales</taxon>
        <taxon>Lachnospiraceae</taxon>
        <taxon>Enterocloster</taxon>
    </lineage>
</organism>
<comment type="caution">
    <text evidence="2">The sequence shown here is derived from an EMBL/GenBank/DDBJ whole genome shotgun (WGS) entry which is preliminary data.</text>
</comment>
<evidence type="ECO:0000313" key="3">
    <source>
        <dbReference type="Proteomes" id="UP000283880"/>
    </source>
</evidence>
<gene>
    <name evidence="2" type="ORF">DWV29_07310</name>
</gene>
<keyword evidence="2" id="KW-0413">Isomerase</keyword>
<dbReference type="InterPro" id="IPR050312">
    <property type="entry name" value="IolE/XylAMocC-like"/>
</dbReference>
<sequence length="309" mass="34148">MKLSYTTLSVQDRTIGEAVEIASAHGLEGIELRGRGDAHVSPESTFSYAAHVRELVREHKLAVPCLTAYTRFHQPTAAAVREEVDRMMDMVRLAEFLEAPCLRVFMGPAPDLPSETLCPAPDLPAETLGLAPDLSSGPLIPAQASLNLSQADQIAIEGLQYASKRLENSPVRLVIETHDSAKDGRTLARLLKDVPSNIGVLLDIIHPWDMGEEIGKTWEMIGERIYHVHIKDISRTLENGRIYCPIGQGILPVESTVRWLEGRGYQGFYSLEWEKSALEGQGVGFEEQLDSFVSFMRGVEQNGNSQITL</sequence>
<dbReference type="SUPFAM" id="SSF51658">
    <property type="entry name" value="Xylose isomerase-like"/>
    <property type="match status" value="1"/>
</dbReference>
<dbReference type="Pfam" id="PF01261">
    <property type="entry name" value="AP_endonuc_2"/>
    <property type="match status" value="1"/>
</dbReference>
<feature type="domain" description="Xylose isomerase-like TIM barrel" evidence="1">
    <location>
        <begin position="20"/>
        <end position="280"/>
    </location>
</feature>
<dbReference type="InterPro" id="IPR036237">
    <property type="entry name" value="Xyl_isomerase-like_sf"/>
</dbReference>
<protein>
    <submittedName>
        <fullName evidence="2">Sugar phosphate isomerase/epimerase</fullName>
    </submittedName>
</protein>
<dbReference type="PANTHER" id="PTHR12110">
    <property type="entry name" value="HYDROXYPYRUVATE ISOMERASE"/>
    <property type="match status" value="1"/>
</dbReference>
<evidence type="ECO:0000259" key="1">
    <source>
        <dbReference type="Pfam" id="PF01261"/>
    </source>
</evidence>
<proteinExistence type="predicted"/>
<reference evidence="2 3" key="1">
    <citation type="submission" date="2018-08" db="EMBL/GenBank/DDBJ databases">
        <title>A genome reference for cultivated species of the human gut microbiota.</title>
        <authorList>
            <person name="Zou Y."/>
            <person name="Xue W."/>
            <person name="Luo G."/>
        </authorList>
    </citation>
    <scope>NUCLEOTIDE SEQUENCE [LARGE SCALE GENOMIC DNA]</scope>
    <source>
        <strain evidence="2 3">AF04-15</strain>
    </source>
</reference>